<dbReference type="OrthoDB" id="853871at2"/>
<sequence length="427" mass="45757">MTFEEFFTKKKIDLKALKAADEPLFEEFKAHYSAMGEKSFDHSKKFWFNKLRKSFHLAEEEAVLIKKPVQTDHVETAPAAKDTIAAKPAGFKPRFKAAPPAEPADQKEEPKTDPSTTRSEATDSTVAETPKPAGFKPRFKPGITKNTANTTETPTPTDSSGESVPETPKPTGFKPRFKPGVTKAAASEQSAPLGENPVTASETKAPEAAETAKPTGFKPRFKAGVTKTESADAAAVTSAEGTDTQPTAESGQPIPSDAAASNTVTTAIEGQTDNTDDHITTAANKPAGFKPRFKPGVTKTESADSTQKKATPVANTVDKQQQETSEQEPTIAKPKGFTPRFKAGITKTANTDSTPEVVPPTEDLNLQQTAAPTLQATPTPTESNMDKPTDELQQDNDTTQEQAAANKPTGFKPRFKAGLTKIDKKEE</sequence>
<proteinExistence type="predicted"/>
<dbReference type="RefSeq" id="WP_108634675.1">
    <property type="nucleotide sequence ID" value="NZ_QCXX01000004.1"/>
</dbReference>
<comment type="caution">
    <text evidence="2">The sequence shown here is derived from an EMBL/GenBank/DDBJ whole genome shotgun (WGS) entry which is preliminary data.</text>
</comment>
<name>A0A363NRD9_9SPHI</name>
<feature type="compositionally biased region" description="Polar residues" evidence="1">
    <location>
        <begin position="239"/>
        <end position="250"/>
    </location>
</feature>
<reference evidence="2 3" key="1">
    <citation type="submission" date="2018-04" db="EMBL/GenBank/DDBJ databases">
        <title>Sphingobacterium sp. M46 Genome.</title>
        <authorList>
            <person name="Cheng J."/>
            <person name="Li Y."/>
        </authorList>
    </citation>
    <scope>NUCLEOTIDE SEQUENCE [LARGE SCALE GENOMIC DNA]</scope>
    <source>
        <strain evidence="2 3">M46</strain>
    </source>
</reference>
<feature type="region of interest" description="Disordered" evidence="1">
    <location>
        <begin position="71"/>
        <end position="427"/>
    </location>
</feature>
<protein>
    <submittedName>
        <fullName evidence="2">Uncharacterized protein</fullName>
    </submittedName>
</protein>
<dbReference type="AlphaFoldDB" id="A0A363NRD9"/>
<dbReference type="Proteomes" id="UP000250831">
    <property type="component" value="Unassembled WGS sequence"/>
</dbReference>
<gene>
    <name evidence="2" type="ORF">DCO56_15445</name>
</gene>
<accession>A0A363NRD9</accession>
<evidence type="ECO:0000256" key="1">
    <source>
        <dbReference type="SAM" id="MobiDB-lite"/>
    </source>
</evidence>
<feature type="compositionally biased region" description="Polar residues" evidence="1">
    <location>
        <begin position="259"/>
        <end position="273"/>
    </location>
</feature>
<feature type="compositionally biased region" description="Low complexity" evidence="1">
    <location>
        <begin position="364"/>
        <end position="381"/>
    </location>
</feature>
<evidence type="ECO:0000313" key="2">
    <source>
        <dbReference type="EMBL" id="PUV23323.1"/>
    </source>
</evidence>
<dbReference type="EMBL" id="QCXX01000004">
    <property type="protein sequence ID" value="PUV23323.1"/>
    <property type="molecule type" value="Genomic_DNA"/>
</dbReference>
<keyword evidence="3" id="KW-1185">Reference proteome</keyword>
<feature type="compositionally biased region" description="Low complexity" evidence="1">
    <location>
        <begin position="144"/>
        <end position="157"/>
    </location>
</feature>
<feature type="compositionally biased region" description="Polar residues" evidence="1">
    <location>
        <begin position="299"/>
        <end position="328"/>
    </location>
</feature>
<evidence type="ECO:0000313" key="3">
    <source>
        <dbReference type="Proteomes" id="UP000250831"/>
    </source>
</evidence>
<organism evidence="2 3">
    <name type="scientific">Sphingobacterium athyrii</name>
    <dbReference type="NCBI Taxonomy" id="2152717"/>
    <lineage>
        <taxon>Bacteria</taxon>
        <taxon>Pseudomonadati</taxon>
        <taxon>Bacteroidota</taxon>
        <taxon>Sphingobacteriia</taxon>
        <taxon>Sphingobacteriales</taxon>
        <taxon>Sphingobacteriaceae</taxon>
        <taxon>Sphingobacterium</taxon>
    </lineage>
</organism>
<feature type="compositionally biased region" description="Polar residues" evidence="1">
    <location>
        <begin position="113"/>
        <end position="127"/>
    </location>
</feature>
<feature type="compositionally biased region" description="Low complexity" evidence="1">
    <location>
        <begin position="199"/>
        <end position="215"/>
    </location>
</feature>